<dbReference type="Proteomes" id="UP000007148">
    <property type="component" value="Unassembled WGS sequence"/>
</dbReference>
<comment type="caution">
    <text evidence="1">The sequence shown here is derived from an EMBL/GenBank/DDBJ whole genome shotgun (WGS) entry which is preliminary data.</text>
</comment>
<sequence>MRSAESEYEYQGAGRLYGAKFVPIHSREEVDPFLRTQCVTRATQNQEGQVKYRQLSLDAVFTPAIMMHTLERWSSSAHPSN</sequence>
<dbReference type="EMBL" id="CAFZ01000045">
    <property type="protein sequence ID" value="CCA69035.1"/>
    <property type="molecule type" value="Genomic_DNA"/>
</dbReference>
<keyword evidence="2" id="KW-1185">Reference proteome</keyword>
<proteinExistence type="predicted"/>
<evidence type="ECO:0000313" key="1">
    <source>
        <dbReference type="EMBL" id="CCA69035.1"/>
    </source>
</evidence>
<accession>G4TCI2</accession>
<protein>
    <submittedName>
        <fullName evidence="1">Uncharacterized protein</fullName>
    </submittedName>
</protein>
<evidence type="ECO:0000313" key="2">
    <source>
        <dbReference type="Proteomes" id="UP000007148"/>
    </source>
</evidence>
<dbReference type="AlphaFoldDB" id="G4TCI2"/>
<reference evidence="1 2" key="1">
    <citation type="journal article" date="2011" name="PLoS Pathog.">
        <title>Endophytic Life Strategies Decoded by Genome and Transcriptome Analyses of the Mutualistic Root Symbiont Piriformospora indica.</title>
        <authorList>
            <person name="Zuccaro A."/>
            <person name="Lahrmann U."/>
            <person name="Guldener U."/>
            <person name="Langen G."/>
            <person name="Pfiffi S."/>
            <person name="Biedenkopf D."/>
            <person name="Wong P."/>
            <person name="Samans B."/>
            <person name="Grimm C."/>
            <person name="Basiewicz M."/>
            <person name="Murat C."/>
            <person name="Martin F."/>
            <person name="Kogel K.H."/>
        </authorList>
    </citation>
    <scope>NUCLEOTIDE SEQUENCE [LARGE SCALE GENOMIC DNA]</scope>
    <source>
        <strain evidence="1 2">DSM 11827</strain>
    </source>
</reference>
<dbReference type="HOGENOM" id="CLU_2574739_0_0_1"/>
<dbReference type="InParanoid" id="G4TCI2"/>
<organism evidence="1 2">
    <name type="scientific">Serendipita indica (strain DSM 11827)</name>
    <name type="common">Root endophyte fungus</name>
    <name type="synonym">Piriformospora indica</name>
    <dbReference type="NCBI Taxonomy" id="1109443"/>
    <lineage>
        <taxon>Eukaryota</taxon>
        <taxon>Fungi</taxon>
        <taxon>Dikarya</taxon>
        <taxon>Basidiomycota</taxon>
        <taxon>Agaricomycotina</taxon>
        <taxon>Agaricomycetes</taxon>
        <taxon>Sebacinales</taxon>
        <taxon>Serendipitaceae</taxon>
        <taxon>Serendipita</taxon>
    </lineage>
</organism>
<gene>
    <name evidence="1" type="ORF">PIIN_02894</name>
</gene>
<name>G4TCI2_SERID</name>